<accession>D1PKL0</accession>
<proteinExistence type="predicted"/>
<name>D1PKL0_9FIRM</name>
<dbReference type="HOGENOM" id="CLU_1739577_0_0_9"/>
<dbReference type="AlphaFoldDB" id="D1PKL0"/>
<gene>
    <name evidence="1" type="ORF">SUBVAR_04886</name>
</gene>
<dbReference type="EMBL" id="ACBY02000020">
    <property type="protein sequence ID" value="EFB76518.1"/>
    <property type="molecule type" value="Genomic_DNA"/>
</dbReference>
<keyword evidence="2" id="KW-1185">Reference proteome</keyword>
<evidence type="ECO:0000313" key="1">
    <source>
        <dbReference type="EMBL" id="EFB76518.1"/>
    </source>
</evidence>
<dbReference type="Proteomes" id="UP000003438">
    <property type="component" value="Unassembled WGS sequence"/>
</dbReference>
<protein>
    <submittedName>
        <fullName evidence="1">Uncharacterized protein</fullName>
    </submittedName>
</protein>
<reference evidence="1" key="1">
    <citation type="submission" date="2009-12" db="EMBL/GenBank/DDBJ databases">
        <authorList>
            <person name="Weinstock G."/>
            <person name="Sodergren E."/>
            <person name="Clifton S."/>
            <person name="Fulton L."/>
            <person name="Fulton B."/>
            <person name="Courtney L."/>
            <person name="Fronick C."/>
            <person name="Harrison M."/>
            <person name="Strong C."/>
            <person name="Farmer C."/>
            <person name="Delahaunty K."/>
            <person name="Markovic C."/>
            <person name="Hall O."/>
            <person name="Minx P."/>
            <person name="Tomlinson C."/>
            <person name="Mitreva M."/>
            <person name="Nelson J."/>
            <person name="Hou S."/>
            <person name="Wollam A."/>
            <person name="Pepin K.H."/>
            <person name="Johnson M."/>
            <person name="Bhonagiri V."/>
            <person name="Nash W.E."/>
            <person name="Warren W."/>
            <person name="Chinwalla A."/>
            <person name="Mardis E.R."/>
            <person name="Wilson R.K."/>
        </authorList>
    </citation>
    <scope>NUCLEOTIDE SEQUENCE [LARGE SCALE GENOMIC DNA]</scope>
    <source>
        <strain evidence="1">DSM 15176</strain>
    </source>
</reference>
<evidence type="ECO:0000313" key="2">
    <source>
        <dbReference type="Proteomes" id="UP000003438"/>
    </source>
</evidence>
<sequence>MDCAGLDVKHVIFANTHTPQIVFYRAVFKTFTKRFPINRVIESINKLGVVCCIQDVPHLTFARLAMFMLHGVFIAGVHLYRKISFGIDEFDQNRQFSITGAGMRPKILRMAAKDLPQCLSCERPTGHRAEAIWVGGALPRFRQRTQVDSF</sequence>
<comment type="caution">
    <text evidence="1">The sequence shown here is derived from an EMBL/GenBank/DDBJ whole genome shotgun (WGS) entry which is preliminary data.</text>
</comment>
<organism evidence="1 2">
    <name type="scientific">Subdoligranulum variabile DSM 15176</name>
    <dbReference type="NCBI Taxonomy" id="411471"/>
    <lineage>
        <taxon>Bacteria</taxon>
        <taxon>Bacillati</taxon>
        <taxon>Bacillota</taxon>
        <taxon>Clostridia</taxon>
        <taxon>Eubacteriales</taxon>
        <taxon>Oscillospiraceae</taxon>
        <taxon>Subdoligranulum</taxon>
    </lineage>
</organism>